<dbReference type="InterPro" id="IPR007197">
    <property type="entry name" value="rSAM"/>
</dbReference>
<dbReference type="Pfam" id="PF13353">
    <property type="entry name" value="Fer4_12"/>
    <property type="match status" value="1"/>
</dbReference>
<dbReference type="SFLD" id="SFLDG01063">
    <property type="entry name" value="activating_enzymes__group_1"/>
    <property type="match status" value="1"/>
</dbReference>
<evidence type="ECO:0000313" key="7">
    <source>
        <dbReference type="EMBL" id="SHO80397.1"/>
    </source>
</evidence>
<keyword evidence="7" id="KW-0560">Oxidoreductase</keyword>
<dbReference type="SFLD" id="SFLDG01066">
    <property type="entry name" value="organic_radical-activating_enz"/>
    <property type="match status" value="1"/>
</dbReference>
<dbReference type="GO" id="GO:0046872">
    <property type="term" value="F:metal ion binding"/>
    <property type="evidence" value="ECO:0007669"/>
    <property type="project" value="UniProtKB-KW"/>
</dbReference>
<dbReference type="InterPro" id="IPR034457">
    <property type="entry name" value="Organic_radical-activating"/>
</dbReference>
<reference evidence="7" key="1">
    <citation type="submission" date="2016-10" db="EMBL/GenBank/DDBJ databases">
        <authorList>
            <person name="de Groot N.N."/>
        </authorList>
    </citation>
    <scope>NUCLEOTIDE SEQUENCE</scope>
</reference>
<dbReference type="PANTHER" id="PTHR30352:SF2">
    <property type="entry name" value="ANAEROBIC RIBONUCLEOSIDE-TRIPHOSPHATE REDUCTASE-ACTIVATING PROTEIN"/>
    <property type="match status" value="1"/>
</dbReference>
<dbReference type="SUPFAM" id="SSF102114">
    <property type="entry name" value="Radical SAM enzymes"/>
    <property type="match status" value="1"/>
</dbReference>
<protein>
    <submittedName>
        <fullName evidence="7">Ribonucleotide reductase of class III (Anaerobic), activating protein</fullName>
        <ecNumber evidence="7">1.97.1.4</ecNumber>
    </submittedName>
</protein>
<dbReference type="EMBL" id="FRYL01000007">
    <property type="protein sequence ID" value="SHO80397.1"/>
    <property type="molecule type" value="Genomic_DNA"/>
</dbReference>
<evidence type="ECO:0000256" key="2">
    <source>
        <dbReference type="ARBA" id="ARBA00022485"/>
    </source>
</evidence>
<dbReference type="SFLD" id="SFLDS00029">
    <property type="entry name" value="Radical_SAM"/>
    <property type="match status" value="1"/>
</dbReference>
<evidence type="ECO:0000256" key="4">
    <source>
        <dbReference type="ARBA" id="ARBA00022723"/>
    </source>
</evidence>
<dbReference type="GO" id="GO:0043365">
    <property type="term" value="F:[formate-C-acetyltransferase]-activating enzyme activity"/>
    <property type="evidence" value="ECO:0007669"/>
    <property type="project" value="UniProtKB-EC"/>
</dbReference>
<dbReference type="AlphaFoldDB" id="A0A1W1EHS5"/>
<dbReference type="GO" id="GO:0051539">
    <property type="term" value="F:4 iron, 4 sulfur cluster binding"/>
    <property type="evidence" value="ECO:0007669"/>
    <property type="project" value="UniProtKB-KW"/>
</dbReference>
<evidence type="ECO:0000256" key="3">
    <source>
        <dbReference type="ARBA" id="ARBA00022691"/>
    </source>
</evidence>
<dbReference type="EC" id="1.97.1.4" evidence="7"/>
<keyword evidence="6" id="KW-0411">Iron-sulfur</keyword>
<accession>A0A1W1EHS5</accession>
<proteinExistence type="predicted"/>
<keyword evidence="2" id="KW-0004">4Fe-4S</keyword>
<sequence length="199" mass="22968">MQISSQKTIYINLIHCPLYVLGPKKRVGIWFEGCSFGCDGCISKHTWVQKNKNRRYILDVVDEICEFNTKRVTISGGEPFEQPQELLSLLQELRNRGVDDILIYSGYKFNYLKENFGDILELVDVVIDGVFDNTQESQEVYRGSANQQLYILNNELKDLYQEYKSSTKRELQILDKNGQLYVLGIPKIDDSKEIIGAKI</sequence>
<name>A0A1W1EHS5_9ZZZZ</name>
<dbReference type="PANTHER" id="PTHR30352">
    <property type="entry name" value="PYRUVATE FORMATE-LYASE-ACTIVATING ENZYME"/>
    <property type="match status" value="1"/>
</dbReference>
<evidence type="ECO:0000256" key="6">
    <source>
        <dbReference type="ARBA" id="ARBA00023014"/>
    </source>
</evidence>
<dbReference type="InterPro" id="IPR058240">
    <property type="entry name" value="rSAM_sf"/>
</dbReference>
<keyword evidence="3" id="KW-0949">S-adenosyl-L-methionine</keyword>
<gene>
    <name evidence="7" type="ORF">MNB_SV-15-669</name>
</gene>
<comment type="cofactor">
    <cofactor evidence="1">
        <name>[4Fe-4S] cluster</name>
        <dbReference type="ChEBI" id="CHEBI:49883"/>
    </cofactor>
</comment>
<keyword evidence="5" id="KW-0408">Iron</keyword>
<dbReference type="InterPro" id="IPR013785">
    <property type="entry name" value="Aldolase_TIM"/>
</dbReference>
<keyword evidence="4" id="KW-0479">Metal-binding</keyword>
<dbReference type="GO" id="GO:0004748">
    <property type="term" value="F:ribonucleoside-diphosphate reductase activity, thioredoxin disulfide as acceptor"/>
    <property type="evidence" value="ECO:0007669"/>
    <property type="project" value="TreeGrafter"/>
</dbReference>
<evidence type="ECO:0000256" key="5">
    <source>
        <dbReference type="ARBA" id="ARBA00023004"/>
    </source>
</evidence>
<organism evidence="7">
    <name type="scientific">hydrothermal vent metagenome</name>
    <dbReference type="NCBI Taxonomy" id="652676"/>
    <lineage>
        <taxon>unclassified sequences</taxon>
        <taxon>metagenomes</taxon>
        <taxon>ecological metagenomes</taxon>
    </lineage>
</organism>
<dbReference type="Gene3D" id="3.20.20.70">
    <property type="entry name" value="Aldolase class I"/>
    <property type="match status" value="1"/>
</dbReference>
<evidence type="ECO:0000256" key="1">
    <source>
        <dbReference type="ARBA" id="ARBA00001966"/>
    </source>
</evidence>